<dbReference type="Proteomes" id="UP000076096">
    <property type="component" value="Chromosome"/>
</dbReference>
<keyword evidence="3" id="KW-1185">Reference proteome</keyword>
<dbReference type="AlphaFoldDB" id="A0A143CAW4"/>
<dbReference type="Gene3D" id="3.10.450.40">
    <property type="match status" value="1"/>
</dbReference>
<evidence type="ECO:0000259" key="1">
    <source>
        <dbReference type="Pfam" id="PF03413"/>
    </source>
</evidence>
<evidence type="ECO:0000313" key="2">
    <source>
        <dbReference type="EMBL" id="AMW14584.1"/>
    </source>
</evidence>
<accession>A0A143CAW4</accession>
<sequence length="196" mass="21207">MKVMRVTSRLCGGRLWQRLALALCVPLTAVSLLVGCGRDNPLNEPVERFGMVEVPYDRAIRLSVAEVPAGELAALELRGPESDSPVWESRVMGKDEQLHTVRLGATRGEVLGTSSSPALTDAERQALSQRLDRARILPDEAAREAADHGETVTAVRLEERDGVPVWRVSVLGVADDEATVHVVDATTGKVVERLPA</sequence>
<dbReference type="InterPro" id="IPR025711">
    <property type="entry name" value="PepSY"/>
</dbReference>
<organism evidence="2 3">
    <name type="scientific">Streptomyces qaidamensis</name>
    <dbReference type="NCBI Taxonomy" id="1783515"/>
    <lineage>
        <taxon>Bacteria</taxon>
        <taxon>Bacillati</taxon>
        <taxon>Actinomycetota</taxon>
        <taxon>Actinomycetes</taxon>
        <taxon>Kitasatosporales</taxon>
        <taxon>Streptomycetaceae</taxon>
        <taxon>Streptomyces</taxon>
        <taxon>Streptomyces aurantiacus group</taxon>
    </lineage>
</organism>
<gene>
    <name evidence="2" type="ORF">A4E84_36995</name>
</gene>
<feature type="domain" description="PepSY" evidence="1">
    <location>
        <begin position="140"/>
        <end position="193"/>
    </location>
</feature>
<dbReference type="STRING" id="1783515.A4E84_36995"/>
<name>A0A143CAW4_9ACTN</name>
<evidence type="ECO:0000313" key="3">
    <source>
        <dbReference type="Proteomes" id="UP000076096"/>
    </source>
</evidence>
<dbReference type="KEGG" id="stsi:A4E84_36995"/>
<proteinExistence type="predicted"/>
<protein>
    <recommendedName>
        <fullName evidence="1">PepSY domain-containing protein</fullName>
    </recommendedName>
</protein>
<dbReference type="EMBL" id="CP015098">
    <property type="protein sequence ID" value="AMW14584.1"/>
    <property type="molecule type" value="Genomic_DNA"/>
</dbReference>
<reference evidence="3" key="1">
    <citation type="submission" date="2016-04" db="EMBL/GenBank/DDBJ databases">
        <authorList>
            <person name="Zhang B."/>
        </authorList>
    </citation>
    <scope>NUCLEOTIDE SEQUENCE [LARGE SCALE GENOMIC DNA]</scope>
    <source>
        <strain evidence="3">S10</strain>
    </source>
</reference>
<dbReference type="Pfam" id="PF03413">
    <property type="entry name" value="PepSY"/>
    <property type="match status" value="1"/>
</dbReference>